<accession>A0A939TXG1</accession>
<name>A0A939TXG1_9MICO</name>
<organism evidence="1 2">
    <name type="scientific">Microbacterium stercoris</name>
    <dbReference type="NCBI Taxonomy" id="2820289"/>
    <lineage>
        <taxon>Bacteria</taxon>
        <taxon>Bacillati</taxon>
        <taxon>Actinomycetota</taxon>
        <taxon>Actinomycetes</taxon>
        <taxon>Micrococcales</taxon>
        <taxon>Microbacteriaceae</taxon>
        <taxon>Microbacterium</taxon>
    </lineage>
</organism>
<dbReference type="GO" id="GO:0016491">
    <property type="term" value="F:oxidoreductase activity"/>
    <property type="evidence" value="ECO:0007669"/>
    <property type="project" value="InterPro"/>
</dbReference>
<dbReference type="Proteomes" id="UP000680132">
    <property type="component" value="Unassembled WGS sequence"/>
</dbReference>
<gene>
    <name evidence="1" type="ORF">J5V96_08745</name>
</gene>
<dbReference type="InterPro" id="IPR004378">
    <property type="entry name" value="F420H2_quin_Rdtase"/>
</dbReference>
<dbReference type="AlphaFoldDB" id="A0A939TXG1"/>
<protein>
    <submittedName>
        <fullName evidence="1">Nitroreductase family deazaflavin-dependent oxidoreductase</fullName>
    </submittedName>
</protein>
<dbReference type="Gene3D" id="2.30.110.10">
    <property type="entry name" value="Electron Transport, Fmn-binding Protein, Chain A"/>
    <property type="match status" value="1"/>
</dbReference>
<keyword evidence="2" id="KW-1185">Reference proteome</keyword>
<dbReference type="EMBL" id="JAGFOA010000003">
    <property type="protein sequence ID" value="MBO3663602.1"/>
    <property type="molecule type" value="Genomic_DNA"/>
</dbReference>
<dbReference type="InterPro" id="IPR012349">
    <property type="entry name" value="Split_barrel_FMN-bd"/>
</dbReference>
<evidence type="ECO:0000313" key="2">
    <source>
        <dbReference type="Proteomes" id="UP000680132"/>
    </source>
</evidence>
<proteinExistence type="predicted"/>
<dbReference type="Pfam" id="PF04075">
    <property type="entry name" value="F420H2_quin_red"/>
    <property type="match status" value="1"/>
</dbReference>
<dbReference type="RefSeq" id="WP_208502855.1">
    <property type="nucleotide sequence ID" value="NZ_JAGFOA010000003.1"/>
</dbReference>
<reference evidence="1" key="1">
    <citation type="submission" date="2021-03" db="EMBL/GenBank/DDBJ databases">
        <title>Microbacterium sp. nov., a novel actinobacterium isolated from cow dung.</title>
        <authorList>
            <person name="Zhang L."/>
        </authorList>
    </citation>
    <scope>NUCLEOTIDE SEQUENCE</scope>
    <source>
        <strain evidence="1">NEAU-LLB</strain>
    </source>
</reference>
<comment type="caution">
    <text evidence="1">The sequence shown here is derived from an EMBL/GenBank/DDBJ whole genome shotgun (WGS) entry which is preliminary data.</text>
</comment>
<sequence>MAGTYTNTPIRRRIDWIMAALGRRGLAPAGISSLTVTGRASGEPRTVPVTPITVDGREYLVAPYGPVGWVQNLRAAGGEATLERGPRRDRIRAIEVTQPAAAAPILKQYVQQIPIVRPHVAAAPDADVAAFAAIAAEHPVFEIRRV</sequence>
<evidence type="ECO:0000313" key="1">
    <source>
        <dbReference type="EMBL" id="MBO3663602.1"/>
    </source>
</evidence>